<feature type="compositionally biased region" description="Low complexity" evidence="1">
    <location>
        <begin position="49"/>
        <end position="66"/>
    </location>
</feature>
<dbReference type="EMBL" id="ML143511">
    <property type="protein sequence ID" value="TBU23236.1"/>
    <property type="molecule type" value="Genomic_DNA"/>
</dbReference>
<gene>
    <name evidence="3" type="ORF">BD311DRAFT_768913</name>
</gene>
<feature type="region of interest" description="Disordered" evidence="1">
    <location>
        <begin position="30"/>
        <end position="83"/>
    </location>
</feature>
<proteinExistence type="predicted"/>
<evidence type="ECO:0000256" key="1">
    <source>
        <dbReference type="SAM" id="MobiDB-lite"/>
    </source>
</evidence>
<evidence type="ECO:0000313" key="3">
    <source>
        <dbReference type="EMBL" id="TBU23236.1"/>
    </source>
</evidence>
<dbReference type="AlphaFoldDB" id="A0A4Q9MBU0"/>
<feature type="transmembrane region" description="Helical" evidence="2">
    <location>
        <begin position="584"/>
        <end position="605"/>
    </location>
</feature>
<keyword evidence="2" id="KW-0472">Membrane</keyword>
<sequence length="693" mass="77514">MSITATTSQAPTMEAEHFPAIQVIAFEEHGSTSSPPACATGFKERPGLSHSMRQRPPSPSPQASSMLLNDTLAPEYPGGPERPLSAVSCASSITLSGVQANALPSTPENPTYFSGPLTAEPETIIADISEGDPEESKKPVFLAPTPATFCHDLRYERRERLDLNKLKTFFENIPAKNAIPARPESLGEMGWKQYTHPEGNPYFRHKNFYTNTWLHDELMLKRIEIAVELILTELRNHPDISQEGIEVGLELSQDEVGDILGCYYLVDIKTESTFWLHEIPACLLSGTDSVKILGREHLSYASAIGYWTHVYMFPHDRKLSADRVEDLKSDLNYFLLDKQTSKSSTAPYNVKDARSLVQIIKEIRTEPNGPTRPQQVVIVCRLMATIFRERFIRYHGEPYAQLDSDRSVYQETHQGRHLWFRMFSWISFWTPQIYHDRLSKTWVDSKVNYDQWGTFIGELQKDWEASITPSTVILTANVSFLAIQSVDDNGVVIANRSMGQIVSYISTMLTIGNIVACTILTRQHRQATHQYAEAAAGYLSSRAESKVGLEVLAILFSIPTVFFAWGLLTFLIAIIWVCLWGTSVATRISVCVVIGIGAFLIAWIVRNGDWQAQQSVSTLSAKMKRMHKLVKKVPRRMATGLRTLSSRAMIMTRGSLAKPLSARRSRWSGPVSDPSNTPGDVGLYAIPLGDEAV</sequence>
<organism evidence="3">
    <name type="scientific">Dichomitus squalens</name>
    <dbReference type="NCBI Taxonomy" id="114155"/>
    <lineage>
        <taxon>Eukaryota</taxon>
        <taxon>Fungi</taxon>
        <taxon>Dikarya</taxon>
        <taxon>Basidiomycota</taxon>
        <taxon>Agaricomycotina</taxon>
        <taxon>Agaricomycetes</taxon>
        <taxon>Polyporales</taxon>
        <taxon>Polyporaceae</taxon>
        <taxon>Dichomitus</taxon>
    </lineage>
</organism>
<keyword evidence="2" id="KW-0812">Transmembrane</keyword>
<name>A0A4Q9MBU0_9APHY</name>
<protein>
    <recommendedName>
        <fullName evidence="4">WW domain-containing protein</fullName>
    </recommendedName>
</protein>
<keyword evidence="2" id="KW-1133">Transmembrane helix</keyword>
<evidence type="ECO:0008006" key="4">
    <source>
        <dbReference type="Google" id="ProtNLM"/>
    </source>
</evidence>
<evidence type="ECO:0000256" key="2">
    <source>
        <dbReference type="SAM" id="Phobius"/>
    </source>
</evidence>
<accession>A0A4Q9MBU0</accession>
<feature type="transmembrane region" description="Helical" evidence="2">
    <location>
        <begin position="501"/>
        <end position="521"/>
    </location>
</feature>
<feature type="transmembrane region" description="Helical" evidence="2">
    <location>
        <begin position="551"/>
        <end position="578"/>
    </location>
</feature>
<dbReference type="Proteomes" id="UP000292957">
    <property type="component" value="Unassembled WGS sequence"/>
</dbReference>
<reference evidence="3" key="1">
    <citation type="submission" date="2019-01" db="EMBL/GenBank/DDBJ databases">
        <title>Draft genome sequences of three monokaryotic isolates of the white-rot basidiomycete fungus Dichomitus squalens.</title>
        <authorList>
            <consortium name="DOE Joint Genome Institute"/>
            <person name="Lopez S.C."/>
            <person name="Andreopoulos B."/>
            <person name="Pangilinan J."/>
            <person name="Lipzen A."/>
            <person name="Riley R."/>
            <person name="Ahrendt S."/>
            <person name="Ng V."/>
            <person name="Barry K."/>
            <person name="Daum C."/>
            <person name="Grigoriev I.V."/>
            <person name="Hilden K.S."/>
            <person name="Makela M.R."/>
            <person name="de Vries R.P."/>
        </authorList>
    </citation>
    <scope>NUCLEOTIDE SEQUENCE [LARGE SCALE GENOMIC DNA]</scope>
    <source>
        <strain evidence="3">OM18370.1</strain>
    </source>
</reference>
<dbReference type="OrthoDB" id="2657661at2759"/>